<feature type="compositionally biased region" description="Basic and acidic residues" evidence="1">
    <location>
        <begin position="21"/>
        <end position="31"/>
    </location>
</feature>
<feature type="compositionally biased region" description="Pro residues" evidence="1">
    <location>
        <begin position="7"/>
        <end position="17"/>
    </location>
</feature>
<evidence type="ECO:0000313" key="2">
    <source>
        <dbReference type="EMBL" id="MPC82751.1"/>
    </source>
</evidence>
<protein>
    <submittedName>
        <fullName evidence="2">Uncharacterized protein</fullName>
    </submittedName>
</protein>
<dbReference type="EMBL" id="VSRR010060628">
    <property type="protein sequence ID" value="MPC82751.1"/>
    <property type="molecule type" value="Genomic_DNA"/>
</dbReference>
<sequence>MNQPAAKHPPPSTPPPAALTDTRHLSRHDGQATRNLPPPPSHTHVTTAPEKIYNPKSPQEKLHKERKTDINFYENFNMKPKRFNTRSHHANIPINKCVSRCWEYLNTCIDGGSLALRVSYNPEEAACGFLGGITRQPHRQAAEVSPTGDEK</sequence>
<feature type="compositionally biased region" description="Basic and acidic residues" evidence="1">
    <location>
        <begin position="58"/>
        <end position="67"/>
    </location>
</feature>
<comment type="caution">
    <text evidence="2">The sequence shown here is derived from an EMBL/GenBank/DDBJ whole genome shotgun (WGS) entry which is preliminary data.</text>
</comment>
<evidence type="ECO:0000256" key="1">
    <source>
        <dbReference type="SAM" id="MobiDB-lite"/>
    </source>
</evidence>
<gene>
    <name evidence="2" type="ORF">E2C01_077433</name>
</gene>
<reference evidence="2 3" key="1">
    <citation type="submission" date="2019-05" db="EMBL/GenBank/DDBJ databases">
        <title>Another draft genome of Portunus trituberculatus and its Hox gene families provides insights of decapod evolution.</title>
        <authorList>
            <person name="Jeong J.-H."/>
            <person name="Song I."/>
            <person name="Kim S."/>
            <person name="Choi T."/>
            <person name="Kim D."/>
            <person name="Ryu S."/>
            <person name="Kim W."/>
        </authorList>
    </citation>
    <scope>NUCLEOTIDE SEQUENCE [LARGE SCALE GENOMIC DNA]</scope>
    <source>
        <tissue evidence="2">Muscle</tissue>
    </source>
</reference>
<accession>A0A5B7IBF4</accession>
<evidence type="ECO:0000313" key="3">
    <source>
        <dbReference type="Proteomes" id="UP000324222"/>
    </source>
</evidence>
<organism evidence="2 3">
    <name type="scientific">Portunus trituberculatus</name>
    <name type="common">Swimming crab</name>
    <name type="synonym">Neptunus trituberculatus</name>
    <dbReference type="NCBI Taxonomy" id="210409"/>
    <lineage>
        <taxon>Eukaryota</taxon>
        <taxon>Metazoa</taxon>
        <taxon>Ecdysozoa</taxon>
        <taxon>Arthropoda</taxon>
        <taxon>Crustacea</taxon>
        <taxon>Multicrustacea</taxon>
        <taxon>Malacostraca</taxon>
        <taxon>Eumalacostraca</taxon>
        <taxon>Eucarida</taxon>
        <taxon>Decapoda</taxon>
        <taxon>Pleocyemata</taxon>
        <taxon>Brachyura</taxon>
        <taxon>Eubrachyura</taxon>
        <taxon>Portunoidea</taxon>
        <taxon>Portunidae</taxon>
        <taxon>Portuninae</taxon>
        <taxon>Portunus</taxon>
    </lineage>
</organism>
<keyword evidence="3" id="KW-1185">Reference proteome</keyword>
<feature type="region of interest" description="Disordered" evidence="1">
    <location>
        <begin position="1"/>
        <end position="67"/>
    </location>
</feature>
<name>A0A5B7IBF4_PORTR</name>
<dbReference type="AlphaFoldDB" id="A0A5B7IBF4"/>
<proteinExistence type="predicted"/>
<dbReference type="Proteomes" id="UP000324222">
    <property type="component" value="Unassembled WGS sequence"/>
</dbReference>